<dbReference type="InterPro" id="IPR006075">
    <property type="entry name" value="Asn/Gln-tRNA_Trfase_suB/E_cat"/>
</dbReference>
<sequence length="622" mass="68150">MRRFSTAELGRYLLTGQLNRRGCLHTRPPRVLAIAAISQITPSRTFTSQVETSTTSTSTSIPPNSIPLRKQLKDEAKALKASGKKKKKKADNQTVPGWELTVGIEIHAQLNTARKLFSPAATSFNDKPNSHVALFDVAMPGSQPLFQPETLIPAVRAALALECEIQPVSRFDRKHYFHWDQPSGYQITQYYHPFARDGRIVLGARDGIAPEDGDRVEIGIKQVQMEQDTAKTTAQPGDVHWLDFNRVGLPLVEIITLPQIHHPATAAALVRKVQMLLAAVDACVLGMEAGGLRADVNVSVRRTADGDTAPLGTRTEIKNLSSFKAVEDAIIAERDRQIAVLEAGGVVEGETRGWSLGSTETRRLRGKEGEVDYRYMPDPDLGPVVIGEDLVGHLASSLGVLPDAEIDELVGTCGLSPKDALSLMTLDDGARVEYFYNVLDALEDRLGLASDAESDHRDALLAANWCLHELGKLTELSSDLGMTPDGECGVPSADLAAILSHLHRREITAKVAKDLLWGVFRREITAGGVTQTIDAGNLWFKELSEQEYEELADEVVAGEDKVLAEFLRFKQGKAKAFPQGKLMFLVGKMMRAGTEQRMDPASAERVLRARLENVYLPEAEAR</sequence>
<dbReference type="GO" id="GO:0030956">
    <property type="term" value="C:glutamyl-tRNA(Gln) amidotransferase complex"/>
    <property type="evidence" value="ECO:0007669"/>
    <property type="project" value="UniProtKB-UniRule"/>
</dbReference>
<dbReference type="InterPro" id="IPR023168">
    <property type="entry name" value="GatB_Yqey_C_2"/>
</dbReference>
<dbReference type="PANTHER" id="PTHR11659">
    <property type="entry name" value="GLUTAMYL-TRNA GLN AMIDOTRANSFERASE SUBUNIT B MITOCHONDRIAL AND PROKARYOTIC PET112-RELATED"/>
    <property type="match status" value="1"/>
</dbReference>
<accession>A0AAE0H973</accession>
<dbReference type="NCBIfam" id="TIGR00133">
    <property type="entry name" value="gatB"/>
    <property type="match status" value="1"/>
</dbReference>
<evidence type="ECO:0000256" key="5">
    <source>
        <dbReference type="ARBA" id="ARBA00022917"/>
    </source>
</evidence>
<dbReference type="GO" id="GO:0070681">
    <property type="term" value="P:glutaminyl-tRNAGln biosynthesis via transamidation"/>
    <property type="evidence" value="ECO:0007669"/>
    <property type="project" value="UniProtKB-UniRule"/>
</dbReference>
<comment type="caution">
    <text evidence="10">The sequence shown here is derived from an EMBL/GenBank/DDBJ whole genome shotgun (WGS) entry which is preliminary data.</text>
</comment>
<evidence type="ECO:0000256" key="7">
    <source>
        <dbReference type="HAMAP-Rule" id="MF_03147"/>
    </source>
</evidence>
<evidence type="ECO:0000313" key="10">
    <source>
        <dbReference type="EMBL" id="KAK3292035.1"/>
    </source>
</evidence>
<feature type="domain" description="Asn/Gln amidotransferase" evidence="9">
    <location>
        <begin position="433"/>
        <end position="611"/>
    </location>
</feature>
<dbReference type="SMART" id="SM00845">
    <property type="entry name" value="GatB_Yqey"/>
    <property type="match status" value="1"/>
</dbReference>
<comment type="catalytic activity">
    <reaction evidence="6 7">
        <text>L-glutamyl-tRNA(Gln) + L-glutamine + ATP + H2O = L-glutaminyl-tRNA(Gln) + L-glutamate + ADP + phosphate + H(+)</text>
        <dbReference type="Rhea" id="RHEA:17521"/>
        <dbReference type="Rhea" id="RHEA-COMP:9681"/>
        <dbReference type="Rhea" id="RHEA-COMP:9684"/>
        <dbReference type="ChEBI" id="CHEBI:15377"/>
        <dbReference type="ChEBI" id="CHEBI:15378"/>
        <dbReference type="ChEBI" id="CHEBI:29985"/>
        <dbReference type="ChEBI" id="CHEBI:30616"/>
        <dbReference type="ChEBI" id="CHEBI:43474"/>
        <dbReference type="ChEBI" id="CHEBI:58359"/>
        <dbReference type="ChEBI" id="CHEBI:78520"/>
        <dbReference type="ChEBI" id="CHEBI:78521"/>
        <dbReference type="ChEBI" id="CHEBI:456216"/>
    </reaction>
</comment>
<protein>
    <recommendedName>
        <fullName evidence="7">Glutamyl-tRNA(Gln) amidotransferase subunit B, mitochondrial</fullName>
        <shortName evidence="7">Glu-AdT subunit B</shortName>
        <ecNumber evidence="7">6.3.5.-</ecNumber>
    </recommendedName>
</protein>
<dbReference type="GO" id="GO:0005524">
    <property type="term" value="F:ATP binding"/>
    <property type="evidence" value="ECO:0007669"/>
    <property type="project" value="UniProtKB-KW"/>
</dbReference>
<feature type="compositionally biased region" description="Low complexity" evidence="8">
    <location>
        <begin position="45"/>
        <end position="60"/>
    </location>
</feature>
<dbReference type="InterPro" id="IPR014746">
    <property type="entry name" value="Gln_synth/guanido_kin_cat_dom"/>
</dbReference>
<dbReference type="InterPro" id="IPR017959">
    <property type="entry name" value="Asn/Gln-tRNA_amidoTrfase_suB/E"/>
</dbReference>
<dbReference type="NCBIfam" id="NF004012">
    <property type="entry name" value="PRK05477.1-2"/>
    <property type="match status" value="1"/>
</dbReference>
<dbReference type="PANTHER" id="PTHR11659:SF0">
    <property type="entry name" value="GLUTAMYL-TRNA(GLN) AMIDOTRANSFERASE SUBUNIT B, MITOCHONDRIAL"/>
    <property type="match status" value="1"/>
</dbReference>
<evidence type="ECO:0000256" key="3">
    <source>
        <dbReference type="ARBA" id="ARBA00022741"/>
    </source>
</evidence>
<proteinExistence type="inferred from homology"/>
<dbReference type="SUPFAM" id="SSF89095">
    <property type="entry name" value="GatB/YqeY motif"/>
    <property type="match status" value="1"/>
</dbReference>
<dbReference type="HAMAP" id="MF_00121">
    <property type="entry name" value="GatB"/>
    <property type="match status" value="1"/>
</dbReference>
<evidence type="ECO:0000256" key="1">
    <source>
        <dbReference type="ARBA" id="ARBA00005306"/>
    </source>
</evidence>
<dbReference type="AlphaFoldDB" id="A0AAE0H973"/>
<dbReference type="PROSITE" id="PS01234">
    <property type="entry name" value="GATB"/>
    <property type="match status" value="1"/>
</dbReference>
<gene>
    <name evidence="10" type="ORF">B0H64DRAFT_329884</name>
</gene>
<evidence type="ECO:0000313" key="11">
    <source>
        <dbReference type="Proteomes" id="UP001278766"/>
    </source>
</evidence>
<comment type="function">
    <text evidence="7">Allows the formation of correctly charged Gln-tRNA(Gln) through the transamidation of misacylated Glu-tRNA(Gln) in the mitochondria. The reaction takes place in the presence of glutamine and ATP through an activated gamma-phospho-Glu-tRNA(Gln).</text>
</comment>
<dbReference type="Pfam" id="PF02934">
    <property type="entry name" value="GatB_N"/>
    <property type="match status" value="1"/>
</dbReference>
<dbReference type="EMBL" id="JAUEPN010000008">
    <property type="protein sequence ID" value="KAK3292035.1"/>
    <property type="molecule type" value="Genomic_DNA"/>
</dbReference>
<keyword evidence="4 7" id="KW-0067">ATP-binding</keyword>
<dbReference type="InterPro" id="IPR004413">
    <property type="entry name" value="GatB"/>
</dbReference>
<keyword evidence="2 7" id="KW-0436">Ligase</keyword>
<dbReference type="GO" id="GO:0032543">
    <property type="term" value="P:mitochondrial translation"/>
    <property type="evidence" value="ECO:0007669"/>
    <property type="project" value="UniProtKB-UniRule"/>
</dbReference>
<dbReference type="SUPFAM" id="SSF55931">
    <property type="entry name" value="Glutamine synthetase/guanido kinase"/>
    <property type="match status" value="1"/>
</dbReference>
<evidence type="ECO:0000256" key="8">
    <source>
        <dbReference type="SAM" id="MobiDB-lite"/>
    </source>
</evidence>
<keyword evidence="11" id="KW-1185">Reference proteome</keyword>
<feature type="region of interest" description="Disordered" evidence="8">
    <location>
        <begin position="45"/>
        <end position="66"/>
    </location>
</feature>
<dbReference type="Gene3D" id="1.10.10.410">
    <property type="match status" value="1"/>
</dbReference>
<dbReference type="GO" id="GO:0005739">
    <property type="term" value="C:mitochondrion"/>
    <property type="evidence" value="ECO:0007669"/>
    <property type="project" value="UniProtKB-SubCell"/>
</dbReference>
<keyword evidence="5 7" id="KW-0648">Protein biosynthesis</keyword>
<reference evidence="10" key="1">
    <citation type="journal article" date="2023" name="Mol. Phylogenet. Evol.">
        <title>Genome-scale phylogeny and comparative genomics of the fungal order Sordariales.</title>
        <authorList>
            <person name="Hensen N."/>
            <person name="Bonometti L."/>
            <person name="Westerberg I."/>
            <person name="Brannstrom I.O."/>
            <person name="Guillou S."/>
            <person name="Cros-Aarteil S."/>
            <person name="Calhoun S."/>
            <person name="Haridas S."/>
            <person name="Kuo A."/>
            <person name="Mondo S."/>
            <person name="Pangilinan J."/>
            <person name="Riley R."/>
            <person name="LaButti K."/>
            <person name="Andreopoulos B."/>
            <person name="Lipzen A."/>
            <person name="Chen C."/>
            <person name="Yan M."/>
            <person name="Daum C."/>
            <person name="Ng V."/>
            <person name="Clum A."/>
            <person name="Steindorff A."/>
            <person name="Ohm R.A."/>
            <person name="Martin F."/>
            <person name="Silar P."/>
            <person name="Natvig D.O."/>
            <person name="Lalanne C."/>
            <person name="Gautier V."/>
            <person name="Ament-Velasquez S.L."/>
            <person name="Kruys A."/>
            <person name="Hutchinson M.I."/>
            <person name="Powell A.J."/>
            <person name="Barry K."/>
            <person name="Miller A.N."/>
            <person name="Grigoriev I.V."/>
            <person name="Debuchy R."/>
            <person name="Gladieux P."/>
            <person name="Hiltunen Thoren M."/>
            <person name="Johannesson H."/>
        </authorList>
    </citation>
    <scope>NUCLEOTIDE SEQUENCE</scope>
    <source>
        <strain evidence="10">CBS 168.71</strain>
    </source>
</reference>
<evidence type="ECO:0000256" key="2">
    <source>
        <dbReference type="ARBA" id="ARBA00022598"/>
    </source>
</evidence>
<comment type="similarity">
    <text evidence="1 7">Belongs to the GatB/GatE family. GatB subfamily.</text>
</comment>
<dbReference type="InterPro" id="IPR003789">
    <property type="entry name" value="Asn/Gln_tRNA_amidoTrase-B-like"/>
</dbReference>
<dbReference type="InterPro" id="IPR017958">
    <property type="entry name" value="Gln-tRNA_amidoTrfase_suB_CS"/>
</dbReference>
<name>A0AAE0H973_9PEZI</name>
<dbReference type="EC" id="6.3.5.-" evidence="7"/>
<dbReference type="Proteomes" id="UP001278766">
    <property type="component" value="Unassembled WGS sequence"/>
</dbReference>
<comment type="subunit">
    <text evidence="7">Subunit of the heterotrimeric GatCAB amidotransferase (AdT) complex, composed of A, B and C subunits.</text>
</comment>
<dbReference type="InterPro" id="IPR018027">
    <property type="entry name" value="Asn/Gln_amidotransferase"/>
</dbReference>
<dbReference type="GeneID" id="87837848"/>
<keyword evidence="7" id="KW-0496">Mitochondrion</keyword>
<evidence type="ECO:0000256" key="6">
    <source>
        <dbReference type="ARBA" id="ARBA00047913"/>
    </source>
</evidence>
<dbReference type="RefSeq" id="XP_062655549.1">
    <property type="nucleotide sequence ID" value="XM_062800900.1"/>
</dbReference>
<keyword evidence="3 7" id="KW-0547">Nucleotide-binding</keyword>
<reference evidence="10" key="2">
    <citation type="submission" date="2023-06" db="EMBL/GenBank/DDBJ databases">
        <authorList>
            <consortium name="Lawrence Berkeley National Laboratory"/>
            <person name="Haridas S."/>
            <person name="Hensen N."/>
            <person name="Bonometti L."/>
            <person name="Westerberg I."/>
            <person name="Brannstrom I.O."/>
            <person name="Guillou S."/>
            <person name="Cros-Aarteil S."/>
            <person name="Calhoun S."/>
            <person name="Kuo A."/>
            <person name="Mondo S."/>
            <person name="Pangilinan J."/>
            <person name="Riley R."/>
            <person name="Labutti K."/>
            <person name="Andreopoulos B."/>
            <person name="Lipzen A."/>
            <person name="Chen C."/>
            <person name="Yanf M."/>
            <person name="Daum C."/>
            <person name="Ng V."/>
            <person name="Clum A."/>
            <person name="Steindorff A."/>
            <person name="Ohm R."/>
            <person name="Martin F."/>
            <person name="Silar P."/>
            <person name="Natvig D."/>
            <person name="Lalanne C."/>
            <person name="Gautier V."/>
            <person name="Ament-Velasquez S.L."/>
            <person name="Kruys A."/>
            <person name="Hutchinson M.I."/>
            <person name="Powell A.J."/>
            <person name="Barry K."/>
            <person name="Miller A.N."/>
            <person name="Grigoriev I.V."/>
            <person name="Debuchy R."/>
            <person name="Gladieux P."/>
            <person name="Thoren M.H."/>
            <person name="Johannesson H."/>
        </authorList>
    </citation>
    <scope>NUCLEOTIDE SEQUENCE</scope>
    <source>
        <strain evidence="10">CBS 168.71</strain>
    </source>
</reference>
<dbReference type="Pfam" id="PF02637">
    <property type="entry name" value="GatB_Yqey"/>
    <property type="match status" value="1"/>
</dbReference>
<evidence type="ECO:0000259" key="9">
    <source>
        <dbReference type="SMART" id="SM00845"/>
    </source>
</evidence>
<organism evidence="10 11">
    <name type="scientific">Chaetomium fimeti</name>
    <dbReference type="NCBI Taxonomy" id="1854472"/>
    <lineage>
        <taxon>Eukaryota</taxon>
        <taxon>Fungi</taxon>
        <taxon>Dikarya</taxon>
        <taxon>Ascomycota</taxon>
        <taxon>Pezizomycotina</taxon>
        <taxon>Sordariomycetes</taxon>
        <taxon>Sordariomycetidae</taxon>
        <taxon>Sordariales</taxon>
        <taxon>Chaetomiaceae</taxon>
        <taxon>Chaetomium</taxon>
    </lineage>
</organism>
<evidence type="ECO:0000256" key="4">
    <source>
        <dbReference type="ARBA" id="ARBA00022840"/>
    </source>
</evidence>
<comment type="subcellular location">
    <subcellularLocation>
        <location evidence="7">Mitochondrion</location>
    </subcellularLocation>
</comment>
<dbReference type="GO" id="GO:0050567">
    <property type="term" value="F:glutaminyl-tRNA synthase (glutamine-hydrolyzing) activity"/>
    <property type="evidence" value="ECO:0007669"/>
    <property type="project" value="UniProtKB-UniRule"/>
</dbReference>